<gene>
    <name evidence="2" type="ORF">NP493_1105g00008</name>
</gene>
<organism evidence="2 3">
    <name type="scientific">Ridgeia piscesae</name>
    <name type="common">Tubeworm</name>
    <dbReference type="NCBI Taxonomy" id="27915"/>
    <lineage>
        <taxon>Eukaryota</taxon>
        <taxon>Metazoa</taxon>
        <taxon>Spiralia</taxon>
        <taxon>Lophotrochozoa</taxon>
        <taxon>Annelida</taxon>
        <taxon>Polychaeta</taxon>
        <taxon>Sedentaria</taxon>
        <taxon>Canalipalpata</taxon>
        <taxon>Sabellida</taxon>
        <taxon>Siboglinidae</taxon>
        <taxon>Ridgeia</taxon>
    </lineage>
</organism>
<evidence type="ECO:0000313" key="2">
    <source>
        <dbReference type="EMBL" id="KAK2171071.1"/>
    </source>
</evidence>
<proteinExistence type="predicted"/>
<dbReference type="InterPro" id="IPR036691">
    <property type="entry name" value="Endo/exonu/phosph_ase_sf"/>
</dbReference>
<name>A0AAD9NJZ6_RIDPI</name>
<feature type="region of interest" description="Disordered" evidence="1">
    <location>
        <begin position="166"/>
        <end position="185"/>
    </location>
</feature>
<comment type="caution">
    <text evidence="2">The sequence shown here is derived from an EMBL/GenBank/DDBJ whole genome shotgun (WGS) entry which is preliminary data.</text>
</comment>
<dbReference type="PANTHER" id="PTHR23227:SF84">
    <property type="entry name" value="ENDONUCLEASE_EXONUCLEASE_PHOSPHATASE DOMAIN-CONTAINING PROTEIN"/>
    <property type="match status" value="1"/>
</dbReference>
<protein>
    <recommendedName>
        <fullName evidence="4">Craniofacial development protein 2-like</fullName>
    </recommendedName>
</protein>
<accession>A0AAD9NJZ6</accession>
<dbReference type="Proteomes" id="UP001209878">
    <property type="component" value="Unassembled WGS sequence"/>
</dbReference>
<evidence type="ECO:0000313" key="3">
    <source>
        <dbReference type="Proteomes" id="UP001209878"/>
    </source>
</evidence>
<dbReference type="Gene3D" id="3.60.10.10">
    <property type="entry name" value="Endonuclease/exonuclease/phosphatase"/>
    <property type="match status" value="1"/>
</dbReference>
<dbReference type="SUPFAM" id="SSF56219">
    <property type="entry name" value="DNase I-like"/>
    <property type="match status" value="1"/>
</dbReference>
<dbReference type="PANTHER" id="PTHR23227">
    <property type="entry name" value="BUCENTAUR RELATED"/>
    <property type="match status" value="1"/>
</dbReference>
<sequence>MPRPVSDRITTMRLPLSKDNFATIINVYAPTMTNPNENKEVFYNQLASVLSDIPRTDKLLLIGDFNARIGRANDKWPLVMGNHGIGKCNSNGELLLALCSEFELIVTNTMSKQKDERKTTWMHSSFIITRCRDKMDIHSTRAMRGANCWTNHQMLRSKVAFRIRQKHNRQGSSKPTKLNTAKLSTISHRESLSRRWTVLSPNVRRRKTQHQTRNGQLCSRSCTTQPRHILASQAENTTTGSTPTTRSYRLL</sequence>
<evidence type="ECO:0000256" key="1">
    <source>
        <dbReference type="SAM" id="MobiDB-lite"/>
    </source>
</evidence>
<feature type="compositionally biased region" description="Polar residues" evidence="1">
    <location>
        <begin position="170"/>
        <end position="185"/>
    </location>
</feature>
<evidence type="ECO:0008006" key="4">
    <source>
        <dbReference type="Google" id="ProtNLM"/>
    </source>
</evidence>
<reference evidence="2" key="1">
    <citation type="journal article" date="2023" name="Mol. Biol. Evol.">
        <title>Third-Generation Sequencing Reveals the Adaptive Role of the Epigenome in Three Deep-Sea Polychaetes.</title>
        <authorList>
            <person name="Perez M."/>
            <person name="Aroh O."/>
            <person name="Sun Y."/>
            <person name="Lan Y."/>
            <person name="Juniper S.K."/>
            <person name="Young C.R."/>
            <person name="Angers B."/>
            <person name="Qian P.Y."/>
        </authorList>
    </citation>
    <scope>NUCLEOTIDE SEQUENCE</scope>
    <source>
        <strain evidence="2">R07B-5</strain>
    </source>
</reference>
<dbReference type="EMBL" id="JAODUO010001105">
    <property type="protein sequence ID" value="KAK2171071.1"/>
    <property type="molecule type" value="Genomic_DNA"/>
</dbReference>
<dbReference type="InterPro" id="IPR027124">
    <property type="entry name" value="Swc5/CFDP1/2"/>
</dbReference>
<dbReference type="AlphaFoldDB" id="A0AAD9NJZ6"/>
<keyword evidence="3" id="KW-1185">Reference proteome</keyword>